<name>A0ABX8JJY0_9BACT</name>
<dbReference type="EMBL" id="CP076724">
    <property type="protein sequence ID" value="QWV98690.1"/>
    <property type="molecule type" value="Genomic_DNA"/>
</dbReference>
<proteinExistence type="predicted"/>
<evidence type="ECO:0000313" key="1">
    <source>
        <dbReference type="EMBL" id="QWV98690.1"/>
    </source>
</evidence>
<gene>
    <name evidence="1" type="ORF">KP005_05225</name>
</gene>
<dbReference type="Proteomes" id="UP000683493">
    <property type="component" value="Chromosome"/>
</dbReference>
<keyword evidence="2" id="KW-1185">Reference proteome</keyword>
<organism evidence="1 2">
    <name type="scientific">Geomonas diazotrophica</name>
    <dbReference type="NCBI Taxonomy" id="2843197"/>
    <lineage>
        <taxon>Bacteria</taxon>
        <taxon>Pseudomonadati</taxon>
        <taxon>Thermodesulfobacteriota</taxon>
        <taxon>Desulfuromonadia</taxon>
        <taxon>Geobacterales</taxon>
        <taxon>Geobacteraceae</taxon>
        <taxon>Geomonas</taxon>
    </lineage>
</organism>
<reference evidence="1 2" key="1">
    <citation type="submission" date="2021-06" db="EMBL/GenBank/DDBJ databases">
        <title>Gemonas diversity in paddy soil.</title>
        <authorList>
            <person name="Liu G."/>
        </authorList>
    </citation>
    <scope>NUCLEOTIDE SEQUENCE [LARGE SCALE GENOMIC DNA]</scope>
    <source>
        <strain evidence="1 2">RG29</strain>
    </source>
</reference>
<accession>A0ABX8JJY0</accession>
<evidence type="ECO:0000313" key="2">
    <source>
        <dbReference type="Proteomes" id="UP000683493"/>
    </source>
</evidence>
<sequence>MGSKEAGSLIIKSMFVFEEVFREYLDSVGPAVYSEISALIEKPAQHEKWTGSFDLWEEDEVWFAPLEWAEDGTKEDFKAYYCLDYINDGKVLDEYLYHISPILGITATQAGFSFALERKYIGNPKVGDLKKFCQNHRNYDSLIGIGFRQTSNGKLFIPFKVDATALADAYANDTIVDALQPIADALEKLRNAHPLFAELVADAERSFLK</sequence>
<protein>
    <submittedName>
        <fullName evidence="1">Uncharacterized protein</fullName>
    </submittedName>
</protein>